<evidence type="ECO:0000256" key="1">
    <source>
        <dbReference type="SAM" id="MobiDB-lite"/>
    </source>
</evidence>
<dbReference type="EMBL" id="JAAFYZ010000023">
    <property type="protein sequence ID" value="MBS2547123.1"/>
    <property type="molecule type" value="Genomic_DNA"/>
</dbReference>
<accession>A0ABS5KM38</accession>
<protein>
    <submittedName>
        <fullName evidence="2">Uncharacterized protein</fullName>
    </submittedName>
</protein>
<feature type="compositionally biased region" description="Polar residues" evidence="1">
    <location>
        <begin position="1"/>
        <end position="20"/>
    </location>
</feature>
<evidence type="ECO:0000313" key="3">
    <source>
        <dbReference type="Proteomes" id="UP000730482"/>
    </source>
</evidence>
<dbReference type="Proteomes" id="UP000730482">
    <property type="component" value="Unassembled WGS sequence"/>
</dbReference>
<dbReference type="RefSeq" id="WP_212008725.1">
    <property type="nucleotide sequence ID" value="NZ_JAAFYZ010000023.1"/>
</dbReference>
<comment type="caution">
    <text evidence="2">The sequence shown here is derived from an EMBL/GenBank/DDBJ whole genome shotgun (WGS) entry which is preliminary data.</text>
</comment>
<feature type="region of interest" description="Disordered" evidence="1">
    <location>
        <begin position="1"/>
        <end position="27"/>
    </location>
</feature>
<sequence length="232" mass="23993">MNPTSSQATSAPPGIQSQPGWITPDSAAPSVDARAVTQFLACEQDAHKIHAAAKNLPRSTGHDVQCLADPLFVVDIDNPASTTDYRAGPAATPDSRILTSTILGGFQAELDAFDQASYTKTGSSAPDFAVAVATPKASMAGVNFVGTILTDFQATNLFTPPTIGANGRRLQLFIGCGQNVAQGRTLCAWQGTGFTQDGPQLYVGALLFPVTITTGRAESLSESVIAGLAPPT</sequence>
<name>A0ABS5KM38_9ACTN</name>
<proteinExistence type="predicted"/>
<evidence type="ECO:0000313" key="2">
    <source>
        <dbReference type="EMBL" id="MBS2547123.1"/>
    </source>
</evidence>
<keyword evidence="3" id="KW-1185">Reference proteome</keyword>
<reference evidence="2 3" key="1">
    <citation type="submission" date="2020-02" db="EMBL/GenBank/DDBJ databases">
        <title>Acidophilic actinobacteria isolated from forest soil.</title>
        <authorList>
            <person name="Golinska P."/>
        </authorList>
    </citation>
    <scope>NUCLEOTIDE SEQUENCE [LARGE SCALE GENOMIC DNA]</scope>
    <source>
        <strain evidence="2 3">NL8</strain>
    </source>
</reference>
<gene>
    <name evidence="2" type="ORF">KGQ19_09590</name>
</gene>
<organism evidence="2 3">
    <name type="scientific">Catenulispora pinistramenti</name>
    <dbReference type="NCBI Taxonomy" id="2705254"/>
    <lineage>
        <taxon>Bacteria</taxon>
        <taxon>Bacillati</taxon>
        <taxon>Actinomycetota</taxon>
        <taxon>Actinomycetes</taxon>
        <taxon>Catenulisporales</taxon>
        <taxon>Catenulisporaceae</taxon>
        <taxon>Catenulispora</taxon>
    </lineage>
</organism>